<comment type="caution">
    <text evidence="1">The sequence shown here is derived from an EMBL/GenBank/DDBJ whole genome shotgun (WGS) entry which is preliminary data.</text>
</comment>
<evidence type="ECO:0000313" key="2">
    <source>
        <dbReference type="Proteomes" id="UP001057402"/>
    </source>
</evidence>
<name>A0ACB9RVD2_9MYRT</name>
<accession>A0ACB9RVD2</accession>
<keyword evidence="2" id="KW-1185">Reference proteome</keyword>
<dbReference type="Proteomes" id="UP001057402">
    <property type="component" value="Chromosome 3"/>
</dbReference>
<reference evidence="2" key="1">
    <citation type="journal article" date="2023" name="Front. Plant Sci.">
        <title>Chromosomal-level genome assembly of Melastoma candidum provides insights into trichome evolution.</title>
        <authorList>
            <person name="Zhong Y."/>
            <person name="Wu W."/>
            <person name="Sun C."/>
            <person name="Zou P."/>
            <person name="Liu Y."/>
            <person name="Dai S."/>
            <person name="Zhou R."/>
        </authorList>
    </citation>
    <scope>NUCLEOTIDE SEQUENCE [LARGE SCALE GENOMIC DNA]</scope>
</reference>
<sequence>MNRNPVGKGSVAGAGEEEELVGALRGVGFLGKEGEGSSEVAFLAKGLDELVVANFGGGGGGGGVVKG</sequence>
<dbReference type="EMBL" id="CM042882">
    <property type="protein sequence ID" value="KAI4382397.1"/>
    <property type="molecule type" value="Genomic_DNA"/>
</dbReference>
<gene>
    <name evidence="1" type="ORF">MLD38_008370</name>
</gene>
<organism evidence="1 2">
    <name type="scientific">Melastoma candidum</name>
    <dbReference type="NCBI Taxonomy" id="119954"/>
    <lineage>
        <taxon>Eukaryota</taxon>
        <taxon>Viridiplantae</taxon>
        <taxon>Streptophyta</taxon>
        <taxon>Embryophyta</taxon>
        <taxon>Tracheophyta</taxon>
        <taxon>Spermatophyta</taxon>
        <taxon>Magnoliopsida</taxon>
        <taxon>eudicotyledons</taxon>
        <taxon>Gunneridae</taxon>
        <taxon>Pentapetalae</taxon>
        <taxon>rosids</taxon>
        <taxon>malvids</taxon>
        <taxon>Myrtales</taxon>
        <taxon>Melastomataceae</taxon>
        <taxon>Melastomatoideae</taxon>
        <taxon>Melastomateae</taxon>
        <taxon>Melastoma</taxon>
    </lineage>
</organism>
<protein>
    <submittedName>
        <fullName evidence="1">Uncharacterized protein</fullName>
    </submittedName>
</protein>
<proteinExistence type="predicted"/>
<evidence type="ECO:0000313" key="1">
    <source>
        <dbReference type="EMBL" id="KAI4382397.1"/>
    </source>
</evidence>